<feature type="transmembrane region" description="Helical" evidence="1">
    <location>
        <begin position="224"/>
        <end position="252"/>
    </location>
</feature>
<feature type="transmembrane region" description="Helical" evidence="1">
    <location>
        <begin position="298"/>
        <end position="319"/>
    </location>
</feature>
<evidence type="ECO:0008006" key="7">
    <source>
        <dbReference type="Google" id="ProtNLM"/>
    </source>
</evidence>
<feature type="transmembrane region" description="Helical" evidence="1">
    <location>
        <begin position="331"/>
        <end position="357"/>
    </location>
</feature>
<organism evidence="3 6">
    <name type="scientific">Didymodactylos carnosus</name>
    <dbReference type="NCBI Taxonomy" id="1234261"/>
    <lineage>
        <taxon>Eukaryota</taxon>
        <taxon>Metazoa</taxon>
        <taxon>Spiralia</taxon>
        <taxon>Gnathifera</taxon>
        <taxon>Rotifera</taxon>
        <taxon>Eurotatoria</taxon>
        <taxon>Bdelloidea</taxon>
        <taxon>Philodinida</taxon>
        <taxon>Philodinidae</taxon>
        <taxon>Didymodactylos</taxon>
    </lineage>
</organism>
<comment type="caution">
    <text evidence="3">The sequence shown here is derived from an EMBL/GenBank/DDBJ whole genome shotgun (WGS) entry which is preliminary data.</text>
</comment>
<keyword evidence="1" id="KW-0812">Transmembrane</keyword>
<feature type="transmembrane region" description="Helical" evidence="1">
    <location>
        <begin position="171"/>
        <end position="195"/>
    </location>
</feature>
<sequence>MRRPNMQPYSKYDVTSLDKSLNSMCIMLERVNIRESKSIDLTIGFLLKSLLTVMKLTGLYYEYSSKADKRKKNRLHLVYCLFICFLSWFNTLKFISVFLLTNYNYKIEQRLPSLMITIVSQLWLLLCSCTQTTFIISSYQKNKFYTIMFDYKFCKRIKCQSGISKYFKSGIYWVVTLCLITILTNTFGFCLAYFGPSEYMKTFQMFLAPLHQKPTIISNIPYKLFICLLQFYASAAWVLPPTLFSILCLIGFSEFQNFNEYIKQEVELSNAQQRVEYWRQSHNKIIKLVHTLDSTFQIYVSLALSINIIMAFLMLYIIATMWTQRIDLGTLLSVMVVFWAFASMFYVFVVAITAGLLNSVTRGSLTYLHQLPATGCSIDFNTQQLNLI</sequence>
<dbReference type="EMBL" id="CAJOBC010009174">
    <property type="protein sequence ID" value="CAF3981070.1"/>
    <property type="molecule type" value="Genomic_DNA"/>
</dbReference>
<evidence type="ECO:0000313" key="4">
    <source>
        <dbReference type="EMBL" id="CAF3917385.1"/>
    </source>
</evidence>
<keyword evidence="6" id="KW-1185">Reference proteome</keyword>
<proteinExistence type="predicted"/>
<feature type="transmembrane region" description="Helical" evidence="1">
    <location>
        <begin position="113"/>
        <end position="136"/>
    </location>
</feature>
<keyword evidence="1" id="KW-0472">Membrane</keyword>
<dbReference type="Proteomes" id="UP000682733">
    <property type="component" value="Unassembled WGS sequence"/>
</dbReference>
<dbReference type="EMBL" id="CAJOBA010022573">
    <property type="protein sequence ID" value="CAF3917385.1"/>
    <property type="molecule type" value="Genomic_DNA"/>
</dbReference>
<dbReference type="EMBL" id="CAJNOQ010009172">
    <property type="protein sequence ID" value="CAF1217437.1"/>
    <property type="molecule type" value="Genomic_DNA"/>
</dbReference>
<evidence type="ECO:0000313" key="6">
    <source>
        <dbReference type="Proteomes" id="UP000663829"/>
    </source>
</evidence>
<dbReference type="EMBL" id="CAJNOK010011120">
    <property type="protein sequence ID" value="CAF1132567.1"/>
    <property type="molecule type" value="Genomic_DNA"/>
</dbReference>
<dbReference type="Proteomes" id="UP000677228">
    <property type="component" value="Unassembled WGS sequence"/>
</dbReference>
<accession>A0A814XCC6</accession>
<protein>
    <recommendedName>
        <fullName evidence="7">Gustatory receptor</fullName>
    </recommendedName>
</protein>
<evidence type="ECO:0000313" key="3">
    <source>
        <dbReference type="EMBL" id="CAF1217437.1"/>
    </source>
</evidence>
<evidence type="ECO:0000313" key="5">
    <source>
        <dbReference type="EMBL" id="CAF3981070.1"/>
    </source>
</evidence>
<gene>
    <name evidence="3" type="ORF">GPM918_LOCUS24520</name>
    <name evidence="2" type="ORF">OVA965_LOCUS20727</name>
    <name evidence="5" type="ORF">SRO942_LOCUS24518</name>
    <name evidence="4" type="ORF">TMI583_LOCUS21194</name>
</gene>
<reference evidence="3" key="1">
    <citation type="submission" date="2021-02" db="EMBL/GenBank/DDBJ databases">
        <authorList>
            <person name="Nowell W R."/>
        </authorList>
    </citation>
    <scope>NUCLEOTIDE SEQUENCE</scope>
</reference>
<dbReference type="Proteomes" id="UP000663829">
    <property type="component" value="Unassembled WGS sequence"/>
</dbReference>
<evidence type="ECO:0000313" key="2">
    <source>
        <dbReference type="EMBL" id="CAF1132567.1"/>
    </source>
</evidence>
<dbReference type="Proteomes" id="UP000681722">
    <property type="component" value="Unassembled WGS sequence"/>
</dbReference>
<feature type="transmembrane region" description="Helical" evidence="1">
    <location>
        <begin position="76"/>
        <end position="101"/>
    </location>
</feature>
<dbReference type="AlphaFoldDB" id="A0A814XCC6"/>
<evidence type="ECO:0000256" key="1">
    <source>
        <dbReference type="SAM" id="Phobius"/>
    </source>
</evidence>
<keyword evidence="1" id="KW-1133">Transmembrane helix</keyword>
<name>A0A814XCC6_9BILA</name>